<keyword evidence="3" id="KW-1185">Reference proteome</keyword>
<dbReference type="Proteomes" id="UP001476807">
    <property type="component" value="Unassembled WGS sequence"/>
</dbReference>
<evidence type="ECO:0000259" key="1">
    <source>
        <dbReference type="Pfam" id="PF19081"/>
    </source>
</evidence>
<proteinExistence type="predicted"/>
<comment type="caution">
    <text evidence="2">The sequence shown here is derived from an EMBL/GenBank/DDBJ whole genome shotgun (WGS) entry which is preliminary data.</text>
</comment>
<dbReference type="Gene3D" id="2.60.40.10">
    <property type="entry name" value="Immunoglobulins"/>
    <property type="match status" value="2"/>
</dbReference>
<dbReference type="EMBL" id="JBEOKT010000001">
    <property type="protein sequence ID" value="MER2996235.1"/>
    <property type="molecule type" value="Genomic_DNA"/>
</dbReference>
<dbReference type="InterPro" id="IPR013783">
    <property type="entry name" value="Ig-like_fold"/>
</dbReference>
<feature type="domain" description="Ig-like" evidence="1">
    <location>
        <begin position="182"/>
        <end position="254"/>
    </location>
</feature>
<name>A0ABV1RPZ6_9BACT</name>
<gene>
    <name evidence="2" type="ORF">ABS362_01680</name>
</gene>
<evidence type="ECO:0000313" key="3">
    <source>
        <dbReference type="Proteomes" id="UP001476807"/>
    </source>
</evidence>
<accession>A0ABV1RPZ6</accession>
<evidence type="ECO:0000313" key="2">
    <source>
        <dbReference type="EMBL" id="MER2996235.1"/>
    </source>
</evidence>
<sequence length="960" mass="97196">MLPIRTPVVAAAGPDFSITCIDNPNGKQIGEAPQTGFTYSWTPTTGLSAANVSNPTANPSTTTTYTVTKTRTADNCSDTDQVTVTVNNAAVTAYAGEDFTKTCTTNASGKQIGEASDAAFTYSWVPAAGLSATNISNPIANPTEPTTYTVTKTNLSSGCSDTDQIVVDVDITPSGIPGGVDVDRCGPGSVTLAVESPLNGVTYKWYDVASGGTALTPEGPTYNTGNLTATKSFWVSATSANGCESSRTEIVAIIRTPATADAGGDLTACQSATPSAITLSGADVGGGATTGAWSIISGGGTLSSTAQTANPETVTYTPAANYSGPVVLRLTTNNPDGACPAVYDERTINIGTAATAEAGAQLYACQSGSPSAITLAGASVGGGATTGAWSIISGGGTLSSTAQTASPATVTYTPAANFYGTVTLRLTTNDPAGDCIAATDDRIITINQAVIAEAGGNITRCQSTSEQIIALTGASVTGGATTGTWSITSATPAAGVTLTNNTVASGSLTIAANYTGVINLTLTSADPDGAGPCVADTDTRTVTIGPAAVVDAGNPITRCQSATSQAIALTGASITGGASTGTWTILSSVPANAGNVLSNNTYASGSLTVAANYYGVITLQLTSADPDGAGPCQAAVDTRTVTIYQNPTVMVSAGTSTCINNVPTVTITATPSGGSGTGYMYDWTVPMGAVDPGNVASFNATVAGTYSVIVTDSRTCSGSGSVVPLFVPCEMLEGCTPGYWKQSQHFGNWGCNYVPTGTNATLFSTALGLTSAQMTLRGLPTNLTLLQALNLNGGKFYALARHAAAAILNSCADVNYKYTAAQIRTMVKTAFTSGNWSTAHNNLSAANEMGCPLGRAPLATTSKTNGLKGIETTTDQITAYPTPFSDRAIVEFRMAADEDYVVNLYDMKGSLVKQLKAGSAKAGELQQVEVNGKGLGEGLYIARMISDSGARSVKLLLKRE</sequence>
<reference evidence="2 3" key="1">
    <citation type="submission" date="2024-06" db="EMBL/GenBank/DDBJ databases">
        <title>Pontibacter populi HYL7-15.</title>
        <authorList>
            <person name="Kim M.K."/>
        </authorList>
    </citation>
    <scope>NUCLEOTIDE SEQUENCE [LARGE SCALE GENOMIC DNA]</scope>
    <source>
        <strain evidence="2 3">HYL7-15</strain>
    </source>
</reference>
<dbReference type="Pfam" id="PF19081">
    <property type="entry name" value="Ig_7"/>
    <property type="match status" value="1"/>
</dbReference>
<dbReference type="RefSeq" id="WP_350410419.1">
    <property type="nucleotide sequence ID" value="NZ_JBEOKT010000001.1"/>
</dbReference>
<protein>
    <recommendedName>
        <fullName evidence="1">Ig-like domain-containing protein</fullName>
    </recommendedName>
</protein>
<dbReference type="InterPro" id="IPR044023">
    <property type="entry name" value="Ig_7"/>
</dbReference>
<organism evidence="2 3">
    <name type="scientific">Pontibacter populi</name>
    <dbReference type="NCBI Taxonomy" id="890055"/>
    <lineage>
        <taxon>Bacteria</taxon>
        <taxon>Pseudomonadati</taxon>
        <taxon>Bacteroidota</taxon>
        <taxon>Cytophagia</taxon>
        <taxon>Cytophagales</taxon>
        <taxon>Hymenobacteraceae</taxon>
        <taxon>Pontibacter</taxon>
    </lineage>
</organism>